<reference evidence="1" key="2">
    <citation type="submission" date="2020-07" db="EMBL/GenBank/DDBJ databases">
        <authorList>
            <person name="Vera ALvarez R."/>
            <person name="Arias-Moreno D.M."/>
            <person name="Jimenez-Jacinto V."/>
            <person name="Jimenez-Bremont J.F."/>
            <person name="Swaminathan K."/>
            <person name="Moose S.P."/>
            <person name="Guerrero-Gonzalez M.L."/>
            <person name="Marino-Ramirez L."/>
            <person name="Landsman D."/>
            <person name="Rodriguez-Kessler M."/>
            <person name="Delgado-Sanchez P."/>
        </authorList>
    </citation>
    <scope>NUCLEOTIDE SEQUENCE</scope>
    <source>
        <tissue evidence="1">Cladode</tissue>
    </source>
</reference>
<evidence type="ECO:0000313" key="1">
    <source>
        <dbReference type="EMBL" id="MBA4651555.1"/>
    </source>
</evidence>
<protein>
    <submittedName>
        <fullName evidence="1">Uncharacterized protein</fullName>
    </submittedName>
</protein>
<organism evidence="1">
    <name type="scientific">Opuntia streptacantha</name>
    <name type="common">Prickly pear cactus</name>
    <name type="synonym">Opuntia cardona</name>
    <dbReference type="NCBI Taxonomy" id="393608"/>
    <lineage>
        <taxon>Eukaryota</taxon>
        <taxon>Viridiplantae</taxon>
        <taxon>Streptophyta</taxon>
        <taxon>Embryophyta</taxon>
        <taxon>Tracheophyta</taxon>
        <taxon>Spermatophyta</taxon>
        <taxon>Magnoliopsida</taxon>
        <taxon>eudicotyledons</taxon>
        <taxon>Gunneridae</taxon>
        <taxon>Pentapetalae</taxon>
        <taxon>Caryophyllales</taxon>
        <taxon>Cactineae</taxon>
        <taxon>Cactaceae</taxon>
        <taxon>Opuntioideae</taxon>
        <taxon>Opuntia</taxon>
    </lineage>
</organism>
<dbReference type="EMBL" id="GISG01170503">
    <property type="protein sequence ID" value="MBA4651555.1"/>
    <property type="molecule type" value="Transcribed_RNA"/>
</dbReference>
<reference evidence="1" key="1">
    <citation type="journal article" date="2013" name="J. Plant Res.">
        <title>Effect of fungi and light on seed germination of three Opuntia species from semiarid lands of central Mexico.</title>
        <authorList>
            <person name="Delgado-Sanchez P."/>
            <person name="Jimenez-Bremont J.F."/>
            <person name="Guerrero-Gonzalez Mde L."/>
            <person name="Flores J."/>
        </authorList>
    </citation>
    <scope>NUCLEOTIDE SEQUENCE</scope>
    <source>
        <tissue evidence="1">Cladode</tissue>
    </source>
</reference>
<name>A0A7C8ZWK1_OPUST</name>
<dbReference type="AlphaFoldDB" id="A0A7C8ZWK1"/>
<accession>A0A7C8ZWK1</accession>
<proteinExistence type="predicted"/>
<sequence length="172" mass="19253">MYGNHPNRTPRRQFFDCLPSQGPLHPESLRQCGRSEKFRLGDFTEHLIISTCSSPSPFPCSTSAKFSPKEEKANQIEIFPKVLEVSVEGGKFPKPFFFCLPPPDLAGFEEGGGALSFFGSCMEHETTSSEAEKMMMTKVKMTTLKQMKDDQSIWITHHCRSRAGGESKAGRK</sequence>